<reference evidence="5 6" key="1">
    <citation type="submission" date="2023-08" db="EMBL/GenBank/DDBJ databases">
        <title>Phytohabitans sansha sp. nov., isolated from marine sediment.</title>
        <authorList>
            <person name="Zhao Y."/>
            <person name="Yi K."/>
        </authorList>
    </citation>
    <scope>NUCLEOTIDE SEQUENCE [LARGE SCALE GENOMIC DNA]</scope>
    <source>
        <strain evidence="5 6">ZYX-F-186</strain>
    </source>
</reference>
<dbReference type="InterPro" id="IPR002182">
    <property type="entry name" value="NB-ARC"/>
</dbReference>
<accession>A0ABU0ZB95</accession>
<gene>
    <name evidence="5" type="primary">fxsT</name>
    <name evidence="5" type="ORF">RB614_07345</name>
</gene>
<dbReference type="Gene3D" id="3.40.50.10140">
    <property type="entry name" value="Toll/interleukin-1 receptor homology (TIR) domain"/>
    <property type="match status" value="1"/>
</dbReference>
<dbReference type="NCBIfam" id="NF047398">
    <property type="entry name" value="AAA_KGGVGR"/>
    <property type="match status" value="1"/>
</dbReference>
<dbReference type="SUPFAM" id="SSF52200">
    <property type="entry name" value="Toll/Interleukin receptor TIR domain"/>
    <property type="match status" value="1"/>
</dbReference>
<evidence type="ECO:0000256" key="1">
    <source>
        <dbReference type="SAM" id="MobiDB-lite"/>
    </source>
</evidence>
<keyword evidence="6" id="KW-1185">Reference proteome</keyword>
<dbReference type="Pfam" id="PF13424">
    <property type="entry name" value="TPR_12"/>
    <property type="match status" value="2"/>
</dbReference>
<feature type="domain" description="TIR" evidence="3">
    <location>
        <begin position="347"/>
        <end position="468"/>
    </location>
</feature>
<dbReference type="SUPFAM" id="SSF52540">
    <property type="entry name" value="P-loop containing nucleoside triphosphate hydrolases"/>
    <property type="match status" value="2"/>
</dbReference>
<dbReference type="EMBL" id="JAVHUY010000005">
    <property type="protein sequence ID" value="MDQ7904336.1"/>
    <property type="molecule type" value="Genomic_DNA"/>
</dbReference>
<dbReference type="Gene3D" id="3.40.50.300">
    <property type="entry name" value="P-loop containing nucleotide triphosphate hydrolases"/>
    <property type="match status" value="2"/>
</dbReference>
<dbReference type="NCBIfam" id="NF040586">
    <property type="entry name" value="FxSxx_TPR"/>
    <property type="match status" value="1"/>
</dbReference>
<organism evidence="5 6">
    <name type="scientific">Phytohabitans maris</name>
    <dbReference type="NCBI Taxonomy" id="3071409"/>
    <lineage>
        <taxon>Bacteria</taxon>
        <taxon>Bacillati</taxon>
        <taxon>Actinomycetota</taxon>
        <taxon>Actinomycetes</taxon>
        <taxon>Micromonosporales</taxon>
        <taxon>Micromonosporaceae</taxon>
    </lineage>
</organism>
<proteinExistence type="predicted"/>
<evidence type="ECO:0000313" key="5">
    <source>
        <dbReference type="EMBL" id="MDQ7904336.1"/>
    </source>
</evidence>
<dbReference type="InterPro" id="IPR053137">
    <property type="entry name" value="NLR-like"/>
</dbReference>
<protein>
    <submittedName>
        <fullName evidence="5">FxSxx-COOH system tetratricopeptide repeat protein</fullName>
    </submittedName>
</protein>
<evidence type="ECO:0000259" key="3">
    <source>
        <dbReference type="Pfam" id="PF13676"/>
    </source>
</evidence>
<dbReference type="Pfam" id="PF25000">
    <property type="entry name" value="DUF7779"/>
    <property type="match status" value="1"/>
</dbReference>
<evidence type="ECO:0000259" key="2">
    <source>
        <dbReference type="Pfam" id="PF00931"/>
    </source>
</evidence>
<evidence type="ECO:0000313" key="6">
    <source>
        <dbReference type="Proteomes" id="UP001230908"/>
    </source>
</evidence>
<dbReference type="InterPro" id="IPR011990">
    <property type="entry name" value="TPR-like_helical_dom_sf"/>
</dbReference>
<dbReference type="Gene3D" id="1.25.40.10">
    <property type="entry name" value="Tetratricopeptide repeat domain"/>
    <property type="match status" value="2"/>
</dbReference>
<feature type="compositionally biased region" description="Polar residues" evidence="1">
    <location>
        <begin position="469"/>
        <end position="485"/>
    </location>
</feature>
<sequence length="1325" mass="147862">MAEGHVMTGAGSTPGQIVTFYSYKGGTGRTMAVANIAWILASNGLRVLTLDWDLESPGLHRYFRPFLVDKELRSSPGVIDLIRNFAAATLQPRSGTEPDTEAWPREYARISDYAASLEWPFPGNGTIDFVPAGQQDSAYSLSVSTFDWASFYEKRKGGTFLTILREEIRREYDYVLLDSRTGLSDAAGVCTVLLPDIVVDCFTMSTQSIDGAVAVAHSIQNRRRGAPVRVLPVPMKVEDGEQIKLEAGRDFARIGFDHFLSQMSPGDISRYWGDVEIPYKPYYAYEEILAAFGDRPHQENSLLAAFERLAYVLTDGQVSEVGAIDEAERRRWLAQFERPRAGLISTVLVSYASVDRIWAEWIVSELSTAGVQATYQEIDSPAVTQTMADLSSTMTSTARVMVLLSPEYVQSDNAALLWKTLSDLEATNLHRYLVPLRPVPARVVPPFADRPPVDLFDRSEEEARDALLNSTGRQPTTVAPRQRTGTAGHRPRFPSARPPVSKVPPRNAAFTGRNDILENLRDELAGTVTVVMPQALYGLGGVGKTQVAREYANRFAAHYDVVWWISAEQPGMIRAELAELGEKLGIPMEDNDNATARTVLDALERGEPYRRYLLIYDNVHDPADVREYIPQGPGDVLLTSRNPAWSSQARPIHIGVFARGESIALLRKKVKGLAEVDADQVAEKLGDLPLAIEQAAAWLAETAMPVSEYLRELDRQLPRVLAENPPPGYQETAAAIWLLSLDRLRQQRPAAAKLMELCSFFGPEPIPTALLYSDRCVKVLAEYDVALRDLKDRMLVGALIRDIGRFALAQPGAGPSSIQVHRLVQAVIRERLSPQDQRENRRHVHEILAAANPKNPDEPSFWDVYDEIWPHLVPPKTIESTTPEVRQLVIDVVRYLYRRGYYVSCQELAEETQVRWSAADILDDDPMTLVLRFHLANTVRARGDYTASLAQNQDILARQERTLGPEHPYTLLTARSLGADLRTFGRYAQARDLDELTLVRFRRVFGEDDQQTLAAANNLAVTLRLVGDFRRATELDEETLRRGREVLGERHPLTLQFAANYGRDLREIGDFPGSKRVLEQTFEHLRTVLGDEHADTLRAARSMAVTLRKMGDLEVARDLTRDTLTKHEHRHGPEHLDTLACSLNLACDDSALNDDRAAQQRAEAVLGRYQRLVGEDHPFTLACANDLAIFIRRQGDHDTARSLSERVVERLVERLGPDHPYAIASQLNLANDVYAMAEYDRARDLDEQAFARFSAVLGEEHPDTLAAAVNLALSRRATGDTARARSLSTGVLARIRRTLGDDHPNTAAARTGQTRFNCDIEPPSV</sequence>
<feature type="region of interest" description="Disordered" evidence="1">
    <location>
        <begin position="469"/>
        <end position="508"/>
    </location>
</feature>
<feature type="domain" description="DUF7779" evidence="4">
    <location>
        <begin position="746"/>
        <end position="836"/>
    </location>
</feature>
<dbReference type="PANTHER" id="PTHR46082:SF6">
    <property type="entry name" value="AAA+ ATPASE DOMAIN-CONTAINING PROTEIN-RELATED"/>
    <property type="match status" value="1"/>
</dbReference>
<dbReference type="SUPFAM" id="SSF48452">
    <property type="entry name" value="TPR-like"/>
    <property type="match status" value="3"/>
</dbReference>
<dbReference type="PANTHER" id="PTHR46082">
    <property type="entry name" value="ATP/GTP-BINDING PROTEIN-RELATED"/>
    <property type="match status" value="1"/>
</dbReference>
<dbReference type="Pfam" id="PF00931">
    <property type="entry name" value="NB-ARC"/>
    <property type="match status" value="1"/>
</dbReference>
<dbReference type="Pfam" id="PF13676">
    <property type="entry name" value="TIR_2"/>
    <property type="match status" value="1"/>
</dbReference>
<dbReference type="InterPro" id="IPR027417">
    <property type="entry name" value="P-loop_NTPase"/>
</dbReference>
<dbReference type="InterPro" id="IPR056681">
    <property type="entry name" value="DUF7779"/>
</dbReference>
<evidence type="ECO:0000259" key="4">
    <source>
        <dbReference type="Pfam" id="PF25000"/>
    </source>
</evidence>
<dbReference type="InterPro" id="IPR000157">
    <property type="entry name" value="TIR_dom"/>
</dbReference>
<name>A0ABU0ZB95_9ACTN</name>
<feature type="domain" description="NB-ARC" evidence="2">
    <location>
        <begin position="535"/>
        <end position="670"/>
    </location>
</feature>
<comment type="caution">
    <text evidence="5">The sequence shown here is derived from an EMBL/GenBank/DDBJ whole genome shotgun (WGS) entry which is preliminary data.</text>
</comment>
<dbReference type="Pfam" id="PF13374">
    <property type="entry name" value="TPR_10"/>
    <property type="match status" value="4"/>
</dbReference>
<dbReference type="Proteomes" id="UP001230908">
    <property type="component" value="Unassembled WGS sequence"/>
</dbReference>
<dbReference type="InterPro" id="IPR035897">
    <property type="entry name" value="Toll_tir_struct_dom_sf"/>
</dbReference>